<organism evidence="1 2">
    <name type="scientific">Hymenoscyphus albidus</name>
    <dbReference type="NCBI Taxonomy" id="595503"/>
    <lineage>
        <taxon>Eukaryota</taxon>
        <taxon>Fungi</taxon>
        <taxon>Dikarya</taxon>
        <taxon>Ascomycota</taxon>
        <taxon>Pezizomycotina</taxon>
        <taxon>Leotiomycetes</taxon>
        <taxon>Helotiales</taxon>
        <taxon>Helotiaceae</taxon>
        <taxon>Hymenoscyphus</taxon>
    </lineage>
</organism>
<evidence type="ECO:0000313" key="2">
    <source>
        <dbReference type="Proteomes" id="UP000701801"/>
    </source>
</evidence>
<gene>
    <name evidence="1" type="ORF">HYALB_00003080</name>
</gene>
<dbReference type="OrthoDB" id="10303232at2759"/>
<evidence type="ECO:0000313" key="1">
    <source>
        <dbReference type="EMBL" id="CAG8981507.1"/>
    </source>
</evidence>
<name>A0A9N9LXF6_9HELO</name>
<dbReference type="AlphaFoldDB" id="A0A9N9LXF6"/>
<sequence>MSTPQYTFAIRNLSDFQRARAIKTSGLLHVRPRELSLTFFPEVHDYLEAHSPSTDAALDPFTRQDLQYLRHLIETFKASRIPRTEPLRVIPGDEPGVFTNNYPINDFEEMCAIRCAFSQQTPPGSQFDLWLEPGFEAELSSREPANEILDESRSNSQ</sequence>
<reference evidence="1" key="1">
    <citation type="submission" date="2021-07" db="EMBL/GenBank/DDBJ databases">
        <authorList>
            <person name="Durling M."/>
        </authorList>
    </citation>
    <scope>NUCLEOTIDE SEQUENCE</scope>
</reference>
<keyword evidence="2" id="KW-1185">Reference proteome</keyword>
<dbReference type="EMBL" id="CAJVRM010000485">
    <property type="protein sequence ID" value="CAG8981507.1"/>
    <property type="molecule type" value="Genomic_DNA"/>
</dbReference>
<proteinExistence type="predicted"/>
<comment type="caution">
    <text evidence="1">The sequence shown here is derived from an EMBL/GenBank/DDBJ whole genome shotgun (WGS) entry which is preliminary data.</text>
</comment>
<protein>
    <submittedName>
        <fullName evidence="1">Uncharacterized protein</fullName>
    </submittedName>
</protein>
<accession>A0A9N9LXF6</accession>
<dbReference type="Proteomes" id="UP000701801">
    <property type="component" value="Unassembled WGS sequence"/>
</dbReference>